<dbReference type="eggNOG" id="ENOG502T5KZ">
    <property type="taxonomic scope" value="Eukaryota"/>
</dbReference>
<gene>
    <name evidence="2" type="ORF">UREG_06454</name>
</gene>
<dbReference type="OMA" id="NGMTETH"/>
<dbReference type="RefSeq" id="XP_002583487.1">
    <property type="nucleotide sequence ID" value="XM_002583441.1"/>
</dbReference>
<evidence type="ECO:0000313" key="3">
    <source>
        <dbReference type="Proteomes" id="UP000002058"/>
    </source>
</evidence>
<dbReference type="GeneID" id="8442883"/>
<sequence>MSSSRHFSTIIITFHTPRADGSLSSATSSNLDLEVVFIDHHQHRLGQYPDVLVRTLNSCYHNLQHVDIEDEFESTNAALFGASPQTMLSVGSNPPLEPASWSQAPAGSPERPRFEVITQDWLRLPSTRQISRIRQAHCTVECANEAVMDLVAMYHGGLLDGTGENFVEGGPASEWCPCTLRQREVAWWIDPVDATLQLSGCSSDGHRFRVYARLRR</sequence>
<name>C4JV62_UNCRE</name>
<organism evidence="2 3">
    <name type="scientific">Uncinocarpus reesii (strain UAMH 1704)</name>
    <dbReference type="NCBI Taxonomy" id="336963"/>
    <lineage>
        <taxon>Eukaryota</taxon>
        <taxon>Fungi</taxon>
        <taxon>Dikarya</taxon>
        <taxon>Ascomycota</taxon>
        <taxon>Pezizomycotina</taxon>
        <taxon>Eurotiomycetes</taxon>
        <taxon>Eurotiomycetidae</taxon>
        <taxon>Onygenales</taxon>
        <taxon>Onygenaceae</taxon>
        <taxon>Uncinocarpus</taxon>
    </lineage>
</organism>
<dbReference type="InParanoid" id="C4JV62"/>
<evidence type="ECO:0000256" key="1">
    <source>
        <dbReference type="SAM" id="MobiDB-lite"/>
    </source>
</evidence>
<dbReference type="HOGENOM" id="CLU_1278467_0_0_1"/>
<dbReference type="Proteomes" id="UP000002058">
    <property type="component" value="Unassembled WGS sequence"/>
</dbReference>
<accession>C4JV62</accession>
<dbReference type="VEuPathDB" id="FungiDB:UREG_06454"/>
<keyword evidence="3" id="KW-1185">Reference proteome</keyword>
<feature type="region of interest" description="Disordered" evidence="1">
    <location>
        <begin position="91"/>
        <end position="110"/>
    </location>
</feature>
<dbReference type="EMBL" id="CH476618">
    <property type="protein sequence ID" value="EEP81589.1"/>
    <property type="molecule type" value="Genomic_DNA"/>
</dbReference>
<protein>
    <submittedName>
        <fullName evidence="2">Uncharacterized protein</fullName>
    </submittedName>
</protein>
<dbReference type="AlphaFoldDB" id="C4JV62"/>
<proteinExistence type="predicted"/>
<evidence type="ECO:0000313" key="2">
    <source>
        <dbReference type="EMBL" id="EEP81589.1"/>
    </source>
</evidence>
<dbReference type="KEGG" id="ure:UREG_06454"/>
<reference evidence="3" key="1">
    <citation type="journal article" date="2009" name="Genome Res.">
        <title>Comparative genomic analyses of the human fungal pathogens Coccidioides and their relatives.</title>
        <authorList>
            <person name="Sharpton T.J."/>
            <person name="Stajich J.E."/>
            <person name="Rounsley S.D."/>
            <person name="Gardner M.J."/>
            <person name="Wortman J.R."/>
            <person name="Jordar V.S."/>
            <person name="Maiti R."/>
            <person name="Kodira C.D."/>
            <person name="Neafsey D.E."/>
            <person name="Zeng Q."/>
            <person name="Hung C.-Y."/>
            <person name="McMahan C."/>
            <person name="Muszewska A."/>
            <person name="Grynberg M."/>
            <person name="Mandel M.A."/>
            <person name="Kellner E.M."/>
            <person name="Barker B.M."/>
            <person name="Galgiani J.N."/>
            <person name="Orbach M.J."/>
            <person name="Kirkland T.N."/>
            <person name="Cole G.T."/>
            <person name="Henn M.R."/>
            <person name="Birren B.W."/>
            <person name="Taylor J.W."/>
        </authorList>
    </citation>
    <scope>NUCLEOTIDE SEQUENCE [LARGE SCALE GENOMIC DNA]</scope>
    <source>
        <strain evidence="3">UAMH 1704</strain>
    </source>
</reference>